<dbReference type="AlphaFoldDB" id="A0A382PUB4"/>
<organism evidence="1">
    <name type="scientific">marine metagenome</name>
    <dbReference type="NCBI Taxonomy" id="408172"/>
    <lineage>
        <taxon>unclassified sequences</taxon>
        <taxon>metagenomes</taxon>
        <taxon>ecological metagenomes</taxon>
    </lineage>
</organism>
<sequence length="109" mass="12323">MICEGPFGDRIAFNSPKFSRRELKSWLRSLHGRELSESLSASEISHPFRKKQLQLVDPWHTSARPTNLEAALMQQFHIGLAATEPEPSIVIIRRYTISAPDLVLESNAP</sequence>
<name>A0A382PUB4_9ZZZZ</name>
<accession>A0A382PUB4</accession>
<evidence type="ECO:0000313" key="1">
    <source>
        <dbReference type="EMBL" id="SVC76929.1"/>
    </source>
</evidence>
<reference evidence="1" key="1">
    <citation type="submission" date="2018-05" db="EMBL/GenBank/DDBJ databases">
        <authorList>
            <person name="Lanie J.A."/>
            <person name="Ng W.-L."/>
            <person name="Kazmierczak K.M."/>
            <person name="Andrzejewski T.M."/>
            <person name="Davidsen T.M."/>
            <person name="Wayne K.J."/>
            <person name="Tettelin H."/>
            <person name="Glass J.I."/>
            <person name="Rusch D."/>
            <person name="Podicherti R."/>
            <person name="Tsui H.-C.T."/>
            <person name="Winkler M.E."/>
        </authorList>
    </citation>
    <scope>NUCLEOTIDE SEQUENCE</scope>
</reference>
<protein>
    <submittedName>
        <fullName evidence="1">Uncharacterized protein</fullName>
    </submittedName>
</protein>
<dbReference type="EMBL" id="UINC01109835">
    <property type="protein sequence ID" value="SVC76929.1"/>
    <property type="molecule type" value="Genomic_DNA"/>
</dbReference>
<gene>
    <name evidence="1" type="ORF">METZ01_LOCUS329783</name>
</gene>
<proteinExistence type="predicted"/>